<gene>
    <name evidence="17" type="ORF">A2368_03895</name>
</gene>
<sequence length="437" mass="49802">MTKPFMCPGECTYCPLELGMPKSYLSDEPAAQRAKQLDFDPGAQVATRLRQLDLTGHIADKIEIIIVGGTFSAYPDDYRREFIKSIFDALNGVSSDSIEAAHRQNLTARHRVVGLSIETRPDWITPEEIIFLRSLGVTKIQLGVQAFDEKILSRIKRGHSLEAVALATRNLRNSGFKICYHFMPNLPGTTPQHDIDMARVMYTDPRFIPDYVKIYPCTVIPGTQLHRQFEAKEYIPYSDENLFKTLLEIKKITPKTIRIDRLVRDISKKWVISGPINTNVRQQLQQTLQQQGAKCHCVRCREIKQGFHSSDLILDQQLYTTQGGQEYFLSYIDDQERLYSLLRLRLPDKDQHMLFPELQGAAIIREVHTYGSVVALDDQQRHLSQHHGLGKSLVSTAEQIASDHGYSKIAVISAIGTMPYYHKLGFRAEGFYMTKSL</sequence>
<dbReference type="Pfam" id="PF16199">
    <property type="entry name" value="Radical_SAM_C"/>
    <property type="match status" value="1"/>
</dbReference>
<feature type="domain" description="Radical SAM core" evidence="16">
    <location>
        <begin position="1"/>
        <end position="269"/>
    </location>
</feature>
<dbReference type="Pfam" id="PF04055">
    <property type="entry name" value="Radical_SAM"/>
    <property type="match status" value="1"/>
</dbReference>
<dbReference type="SFLD" id="SFLDF00344">
    <property type="entry name" value="ELP3-like"/>
    <property type="match status" value="1"/>
</dbReference>
<dbReference type="SFLD" id="SFLDS00029">
    <property type="entry name" value="Radical_SAM"/>
    <property type="match status" value="1"/>
</dbReference>
<evidence type="ECO:0000256" key="8">
    <source>
        <dbReference type="ARBA" id="ARBA00022694"/>
    </source>
</evidence>
<dbReference type="GO" id="GO:0002926">
    <property type="term" value="P:tRNA wobble base 5-methoxycarbonylmethyl-2-thiouridinylation"/>
    <property type="evidence" value="ECO:0007669"/>
    <property type="project" value="TreeGrafter"/>
</dbReference>
<comment type="caution">
    <text evidence="17">The sequence shown here is derived from an EMBL/GenBank/DDBJ whole genome shotgun (WGS) entry which is preliminary data.</text>
</comment>
<comment type="catalytic activity">
    <reaction evidence="15">
        <text>uridine(34) in tRNA + acetyl-CoA + S-adenosyl-L-methionine + H2O = 5-(carboxymethyl)uridine(34) in tRNA + 5'-deoxyadenosine + L-methionine + CoA + 2 H(+)</text>
        <dbReference type="Rhea" id="RHEA:61020"/>
        <dbReference type="Rhea" id="RHEA-COMP:10407"/>
        <dbReference type="Rhea" id="RHEA-COMP:11727"/>
        <dbReference type="ChEBI" id="CHEBI:15377"/>
        <dbReference type="ChEBI" id="CHEBI:15378"/>
        <dbReference type="ChEBI" id="CHEBI:17319"/>
        <dbReference type="ChEBI" id="CHEBI:57287"/>
        <dbReference type="ChEBI" id="CHEBI:57288"/>
        <dbReference type="ChEBI" id="CHEBI:57844"/>
        <dbReference type="ChEBI" id="CHEBI:59789"/>
        <dbReference type="ChEBI" id="CHEBI:65315"/>
        <dbReference type="ChEBI" id="CHEBI:74882"/>
        <dbReference type="EC" id="2.3.1.311"/>
    </reaction>
    <physiologicalReaction direction="left-to-right" evidence="15">
        <dbReference type="Rhea" id="RHEA:61021"/>
    </physiologicalReaction>
</comment>
<comment type="similarity">
    <text evidence="3">Belongs to the ELP3 family.</text>
</comment>
<keyword evidence="4" id="KW-0004">4Fe-4S</keyword>
<evidence type="ECO:0000256" key="13">
    <source>
        <dbReference type="ARBA" id="ARBA00023315"/>
    </source>
</evidence>
<reference evidence="17 18" key="1">
    <citation type="journal article" date="2016" name="Nat. Commun.">
        <title>Thousands of microbial genomes shed light on interconnected biogeochemical processes in an aquifer system.</title>
        <authorList>
            <person name="Anantharaman K."/>
            <person name="Brown C.T."/>
            <person name="Hug L.A."/>
            <person name="Sharon I."/>
            <person name="Castelle C.J."/>
            <person name="Probst A.J."/>
            <person name="Thomas B.C."/>
            <person name="Singh A."/>
            <person name="Wilkins M.J."/>
            <person name="Karaoz U."/>
            <person name="Brodie E.L."/>
            <person name="Williams K.H."/>
            <person name="Hubbard S.S."/>
            <person name="Banfield J.F."/>
        </authorList>
    </citation>
    <scope>NUCLEOTIDE SEQUENCE [LARGE SCALE GENOMIC DNA]</scope>
</reference>
<dbReference type="GO" id="GO:0005737">
    <property type="term" value="C:cytoplasm"/>
    <property type="evidence" value="ECO:0007669"/>
    <property type="project" value="TreeGrafter"/>
</dbReference>
<dbReference type="InterPro" id="IPR034687">
    <property type="entry name" value="ELP3-like"/>
</dbReference>
<evidence type="ECO:0000259" key="16">
    <source>
        <dbReference type="PROSITE" id="PS51918"/>
    </source>
</evidence>
<evidence type="ECO:0000256" key="4">
    <source>
        <dbReference type="ARBA" id="ARBA00022485"/>
    </source>
</evidence>
<evidence type="ECO:0000256" key="3">
    <source>
        <dbReference type="ARBA" id="ARBA00005494"/>
    </source>
</evidence>
<keyword evidence="12" id="KW-0411">Iron-sulfur</keyword>
<evidence type="ECO:0000256" key="5">
    <source>
        <dbReference type="ARBA" id="ARBA00022555"/>
    </source>
</evidence>
<dbReference type="PROSITE" id="PS51918">
    <property type="entry name" value="RADICAL_SAM"/>
    <property type="match status" value="1"/>
</dbReference>
<evidence type="ECO:0000256" key="6">
    <source>
        <dbReference type="ARBA" id="ARBA00022679"/>
    </source>
</evidence>
<keyword evidence="11" id="KW-0408">Iron</keyword>
<evidence type="ECO:0000313" key="17">
    <source>
        <dbReference type="EMBL" id="OGD79744.1"/>
    </source>
</evidence>
<dbReference type="GO" id="GO:0046872">
    <property type="term" value="F:metal ion binding"/>
    <property type="evidence" value="ECO:0007669"/>
    <property type="project" value="UniProtKB-KW"/>
</dbReference>
<evidence type="ECO:0000256" key="1">
    <source>
        <dbReference type="ARBA" id="ARBA00001966"/>
    </source>
</evidence>
<dbReference type="InterPro" id="IPR058240">
    <property type="entry name" value="rSAM_sf"/>
</dbReference>
<dbReference type="EC" id="2.3.1.311" evidence="14"/>
<dbReference type="InterPro" id="IPR032432">
    <property type="entry name" value="Radical_SAM_C"/>
</dbReference>
<dbReference type="EMBL" id="MFAM01000012">
    <property type="protein sequence ID" value="OGD79744.1"/>
    <property type="molecule type" value="Genomic_DNA"/>
</dbReference>
<proteinExistence type="inferred from homology"/>
<keyword evidence="8" id="KW-0819">tRNA processing</keyword>
<protein>
    <recommendedName>
        <fullName evidence="14">tRNA carboxymethyluridine synthase</fullName>
        <ecNumber evidence="14">2.3.1.311</ecNumber>
    </recommendedName>
</protein>
<dbReference type="GO" id="GO:0051539">
    <property type="term" value="F:4 iron, 4 sulfur cluster binding"/>
    <property type="evidence" value="ECO:0007669"/>
    <property type="project" value="UniProtKB-KW"/>
</dbReference>
<dbReference type="Gene3D" id="3.40.630.30">
    <property type="match status" value="1"/>
</dbReference>
<dbReference type="InterPro" id="IPR013785">
    <property type="entry name" value="Aldolase_TIM"/>
</dbReference>
<comment type="pathway">
    <text evidence="2">tRNA modification.</text>
</comment>
<keyword evidence="9" id="KW-0479">Metal-binding</keyword>
<dbReference type="PANTHER" id="PTHR11135:SF2">
    <property type="entry name" value="ELONGATOR COMPLEX PROTEIN 3"/>
    <property type="match status" value="1"/>
</dbReference>
<dbReference type="Proteomes" id="UP000176682">
    <property type="component" value="Unassembled WGS sequence"/>
</dbReference>
<dbReference type="PANTHER" id="PTHR11135">
    <property type="entry name" value="HISTONE ACETYLTRANSFERASE-RELATED"/>
    <property type="match status" value="1"/>
</dbReference>
<dbReference type="InterPro" id="IPR007197">
    <property type="entry name" value="rSAM"/>
</dbReference>
<dbReference type="SUPFAM" id="SSF55729">
    <property type="entry name" value="Acyl-CoA N-acyltransferases (Nat)"/>
    <property type="match status" value="1"/>
</dbReference>
<dbReference type="InterPro" id="IPR039661">
    <property type="entry name" value="ELP3"/>
</dbReference>
<keyword evidence="5" id="KW-0820">tRNA-binding</keyword>
<evidence type="ECO:0000256" key="14">
    <source>
        <dbReference type="ARBA" id="ARBA00044771"/>
    </source>
</evidence>
<accession>A0A1F5FJP1</accession>
<evidence type="ECO:0000256" key="12">
    <source>
        <dbReference type="ARBA" id="ARBA00023014"/>
    </source>
</evidence>
<keyword evidence="7" id="KW-0949">S-adenosyl-L-methionine</keyword>
<evidence type="ECO:0000313" key="18">
    <source>
        <dbReference type="Proteomes" id="UP000176682"/>
    </source>
</evidence>
<dbReference type="InterPro" id="IPR016181">
    <property type="entry name" value="Acyl_CoA_acyltransferase"/>
</dbReference>
<evidence type="ECO:0000256" key="15">
    <source>
        <dbReference type="ARBA" id="ARBA00047372"/>
    </source>
</evidence>
<dbReference type="GO" id="GO:0033588">
    <property type="term" value="C:elongator holoenzyme complex"/>
    <property type="evidence" value="ECO:0007669"/>
    <property type="project" value="TreeGrafter"/>
</dbReference>
<evidence type="ECO:0000256" key="10">
    <source>
        <dbReference type="ARBA" id="ARBA00022884"/>
    </source>
</evidence>
<dbReference type="NCBIfam" id="TIGR01211">
    <property type="entry name" value="ELP3"/>
    <property type="match status" value="1"/>
</dbReference>
<dbReference type="AlphaFoldDB" id="A0A1F5FJP1"/>
<evidence type="ECO:0000256" key="11">
    <source>
        <dbReference type="ARBA" id="ARBA00023004"/>
    </source>
</evidence>
<comment type="cofactor">
    <cofactor evidence="1">
        <name>[4Fe-4S] cluster</name>
        <dbReference type="ChEBI" id="CHEBI:49883"/>
    </cofactor>
</comment>
<name>A0A1F5FJP1_9BACT</name>
<dbReference type="CDD" id="cd01335">
    <property type="entry name" value="Radical_SAM"/>
    <property type="match status" value="1"/>
</dbReference>
<dbReference type="SMART" id="SM00729">
    <property type="entry name" value="Elp3"/>
    <property type="match status" value="1"/>
</dbReference>
<dbReference type="Gene3D" id="3.20.20.70">
    <property type="entry name" value="Aldolase class I"/>
    <property type="match status" value="1"/>
</dbReference>
<evidence type="ECO:0000256" key="9">
    <source>
        <dbReference type="ARBA" id="ARBA00022723"/>
    </source>
</evidence>
<dbReference type="SFLD" id="SFLDG01086">
    <property type="entry name" value="elongater_protein-like"/>
    <property type="match status" value="1"/>
</dbReference>
<dbReference type="GO" id="GO:0000049">
    <property type="term" value="F:tRNA binding"/>
    <property type="evidence" value="ECO:0007669"/>
    <property type="project" value="UniProtKB-KW"/>
</dbReference>
<evidence type="ECO:0000256" key="7">
    <source>
        <dbReference type="ARBA" id="ARBA00022691"/>
    </source>
</evidence>
<keyword evidence="10" id="KW-0694">RNA-binding</keyword>
<keyword evidence="6" id="KW-0808">Transferase</keyword>
<organism evidence="17 18">
    <name type="scientific">Candidatus Collierbacteria bacterium RIFOXYB1_FULL_49_13</name>
    <dbReference type="NCBI Taxonomy" id="1817728"/>
    <lineage>
        <taxon>Bacteria</taxon>
        <taxon>Candidatus Collieribacteriota</taxon>
    </lineage>
</organism>
<dbReference type="SFLD" id="SFLDG01082">
    <property type="entry name" value="B12-binding_domain_containing"/>
    <property type="match status" value="1"/>
</dbReference>
<keyword evidence="13" id="KW-0012">Acyltransferase</keyword>
<dbReference type="SUPFAM" id="SSF102114">
    <property type="entry name" value="Radical SAM enzymes"/>
    <property type="match status" value="1"/>
</dbReference>
<evidence type="ECO:0000256" key="2">
    <source>
        <dbReference type="ARBA" id="ARBA00005217"/>
    </source>
</evidence>
<dbReference type="GO" id="GO:0106261">
    <property type="term" value="F:tRNA uridine(34) acetyltransferase activity"/>
    <property type="evidence" value="ECO:0007669"/>
    <property type="project" value="UniProtKB-EC"/>
</dbReference>
<dbReference type="InterPro" id="IPR006638">
    <property type="entry name" value="Elp3/MiaA/NifB-like_rSAM"/>
</dbReference>